<proteinExistence type="predicted"/>
<dbReference type="InterPro" id="IPR000210">
    <property type="entry name" value="BTB/POZ_dom"/>
</dbReference>
<dbReference type="SMART" id="SM00225">
    <property type="entry name" value="BTB"/>
    <property type="match status" value="1"/>
</dbReference>
<dbReference type="InterPro" id="IPR012983">
    <property type="entry name" value="PHR"/>
</dbReference>
<dbReference type="InterPro" id="IPR011333">
    <property type="entry name" value="SKP1/BTB/POZ_sf"/>
</dbReference>
<name>A0A7R9YVE4_9CHLO</name>
<feature type="domain" description="BTB" evidence="6">
    <location>
        <begin position="139"/>
        <end position="209"/>
    </location>
</feature>
<accession>A0A7R9YVE4</accession>
<gene>
    <name evidence="7" type="ORF">CEUR00632_LOCUS10405</name>
</gene>
<evidence type="ECO:0000256" key="3">
    <source>
        <dbReference type="ARBA" id="ARBA00022490"/>
    </source>
</evidence>
<protein>
    <recommendedName>
        <fullName evidence="6">BTB domain-containing protein</fullName>
    </recommendedName>
</protein>
<dbReference type="PANTHER" id="PTHR11145">
    <property type="entry name" value="BTB/POZ DOMAIN-CONTAINING ADAPTER FOR CUL3-MEDIATED RHOA DEGRADATION PROTEIN FAMILY MEMBER"/>
    <property type="match status" value="1"/>
</dbReference>
<dbReference type="GO" id="GO:0005737">
    <property type="term" value="C:cytoplasm"/>
    <property type="evidence" value="ECO:0007669"/>
    <property type="project" value="UniProtKB-SubCell"/>
</dbReference>
<dbReference type="Pfam" id="PF02214">
    <property type="entry name" value="BTB_2"/>
    <property type="match status" value="1"/>
</dbReference>
<feature type="region of interest" description="Disordered" evidence="5">
    <location>
        <begin position="1"/>
        <end position="21"/>
    </location>
</feature>
<dbReference type="InterPro" id="IPR038648">
    <property type="entry name" value="PHR_sf"/>
</dbReference>
<dbReference type="InterPro" id="IPR003131">
    <property type="entry name" value="T1-type_BTB"/>
</dbReference>
<evidence type="ECO:0000259" key="6">
    <source>
        <dbReference type="PROSITE" id="PS50097"/>
    </source>
</evidence>
<dbReference type="Gene3D" id="2.60.120.820">
    <property type="entry name" value="PHR domain"/>
    <property type="match status" value="1"/>
</dbReference>
<evidence type="ECO:0000256" key="4">
    <source>
        <dbReference type="SAM" id="Coils"/>
    </source>
</evidence>
<keyword evidence="4" id="KW-0175">Coiled coil</keyword>
<evidence type="ECO:0000256" key="1">
    <source>
        <dbReference type="ARBA" id="ARBA00004496"/>
    </source>
</evidence>
<evidence type="ECO:0000256" key="2">
    <source>
        <dbReference type="ARBA" id="ARBA00004906"/>
    </source>
</evidence>
<evidence type="ECO:0000313" key="7">
    <source>
        <dbReference type="EMBL" id="CAD8290418.1"/>
    </source>
</evidence>
<dbReference type="PANTHER" id="PTHR11145:SF8">
    <property type="entry name" value="RE57120P"/>
    <property type="match status" value="1"/>
</dbReference>
<sequence length="396" mass="42257">MAPPPGSGTHHQQQRGDGSVELPVAQLATLLIGASANVGSAPSSVAAATAAASVTRAPATATATPSASSSASAGSSPVEAAAGRFRAGIGAFGGLLDELVSTVDKEREELRRQRAQLEADRAALAEESSRVACVLDDMEPVVLNVGGSFFTTTVTTLKNAPCPSLFSAMFSGRHEVRRAADGSVFIDRDGRHFGDVLNFLRDGQLAYPPDGVDFKYLLELRAEAEFYGLVGLMSQIDRYPFNVTRVQRAAALNVEDSWMYEDGQDEVVLAVDRPCQLLGVGLCGTEGSLTVELEVYQVDPEDFSNELATLCTCAQSFTKADGQLLKMMLPAPITLLPSHVYMMSALIKGNESYCCEECLETVVAGGAKVQFLCWESPNGTNEQRGQFPELYMRVLP</sequence>
<comment type="pathway">
    <text evidence="2">Protein modification; protein ubiquitination.</text>
</comment>
<dbReference type="AlphaFoldDB" id="A0A7R9YVE4"/>
<dbReference type="InterPro" id="IPR045068">
    <property type="entry name" value="BACURD1-3"/>
</dbReference>
<dbReference type="Gene3D" id="3.30.710.10">
    <property type="entry name" value="Potassium Channel Kv1.1, Chain A"/>
    <property type="match status" value="1"/>
</dbReference>
<dbReference type="EMBL" id="HBEC01022735">
    <property type="protein sequence ID" value="CAD8290418.1"/>
    <property type="molecule type" value="Transcribed_RNA"/>
</dbReference>
<dbReference type="GO" id="GO:0051260">
    <property type="term" value="P:protein homooligomerization"/>
    <property type="evidence" value="ECO:0007669"/>
    <property type="project" value="InterPro"/>
</dbReference>
<feature type="coiled-coil region" evidence="4">
    <location>
        <begin position="96"/>
        <end position="127"/>
    </location>
</feature>
<keyword evidence="3" id="KW-0963">Cytoplasm</keyword>
<comment type="subcellular location">
    <subcellularLocation>
        <location evidence="1">Cytoplasm</location>
    </subcellularLocation>
</comment>
<reference evidence="7" key="1">
    <citation type="submission" date="2021-01" db="EMBL/GenBank/DDBJ databases">
        <authorList>
            <person name="Corre E."/>
            <person name="Pelletier E."/>
            <person name="Niang G."/>
            <person name="Scheremetjew M."/>
            <person name="Finn R."/>
            <person name="Kale V."/>
            <person name="Holt S."/>
            <person name="Cochrane G."/>
            <person name="Meng A."/>
            <person name="Brown T."/>
            <person name="Cohen L."/>
        </authorList>
    </citation>
    <scope>NUCLEOTIDE SEQUENCE</scope>
    <source>
        <strain evidence="7">CCMP219</strain>
    </source>
</reference>
<dbReference type="PROSITE" id="PS50097">
    <property type="entry name" value="BTB"/>
    <property type="match status" value="1"/>
</dbReference>
<organism evidence="7">
    <name type="scientific">Chlamydomonas euryale</name>
    <dbReference type="NCBI Taxonomy" id="1486919"/>
    <lineage>
        <taxon>Eukaryota</taxon>
        <taxon>Viridiplantae</taxon>
        <taxon>Chlorophyta</taxon>
        <taxon>core chlorophytes</taxon>
        <taxon>Chlorophyceae</taxon>
        <taxon>CS clade</taxon>
        <taxon>Chlamydomonadales</taxon>
        <taxon>Chlamydomonadaceae</taxon>
        <taxon>Chlamydomonas</taxon>
    </lineage>
</organism>
<evidence type="ECO:0000256" key="5">
    <source>
        <dbReference type="SAM" id="MobiDB-lite"/>
    </source>
</evidence>
<dbReference type="Pfam" id="PF08005">
    <property type="entry name" value="PHR"/>
    <property type="match status" value="1"/>
</dbReference>
<dbReference type="SUPFAM" id="SSF54695">
    <property type="entry name" value="POZ domain"/>
    <property type="match status" value="1"/>
</dbReference>